<keyword evidence="1 2" id="KW-0732">Signal</keyword>
<evidence type="ECO:0000256" key="2">
    <source>
        <dbReference type="SAM" id="SignalP"/>
    </source>
</evidence>
<sequence length="208" mass="21992">MNFLKSGIAAALLVGPCLAFAATPGYLDGYYTADSKLKVHVPGAGSGDDSGDGYGLRVAAPIGDTLFVAAEYQTANLDDSDTDIDQIRAGLGFMMGEQLRFGGLAEYVHLKLDAGGGDSSTPDGYGLHGRIEFAPLPAATLYGQLGYVRVSDHGSADGLEWQVGAAYNFTPMFGAFADYRSTDLKDSDNVDIKLDDVRLGLRWNFGAM</sequence>
<reference evidence="4 5" key="1">
    <citation type="journal article" date="2014" name="Int. J. Syst. Evol. Microbiol.">
        <title>Solimonas terrae sp. nov., isolated from soil.</title>
        <authorList>
            <person name="Kim S.J."/>
            <person name="Moon J.Y."/>
            <person name="Weon H.Y."/>
            <person name="Ahn J.H."/>
            <person name="Chen W.M."/>
            <person name="Kwon S.W."/>
        </authorList>
    </citation>
    <scope>NUCLEOTIDE SEQUENCE [LARGE SCALE GENOMIC DNA]</scope>
    <source>
        <strain evidence="4 5">KIS83-12</strain>
    </source>
</reference>
<organism evidence="4 5">
    <name type="scientific">Solimonas terrae</name>
    <dbReference type="NCBI Taxonomy" id="1396819"/>
    <lineage>
        <taxon>Bacteria</taxon>
        <taxon>Pseudomonadati</taxon>
        <taxon>Pseudomonadota</taxon>
        <taxon>Gammaproteobacteria</taxon>
        <taxon>Nevskiales</taxon>
        <taxon>Nevskiaceae</taxon>
        <taxon>Solimonas</taxon>
    </lineage>
</organism>
<comment type="caution">
    <text evidence="4">The sequence shown here is derived from an EMBL/GenBank/DDBJ whole genome shotgun (WGS) entry which is preliminary data.</text>
</comment>
<feature type="signal peptide" evidence="2">
    <location>
        <begin position="1"/>
        <end position="21"/>
    </location>
</feature>
<dbReference type="InterPro" id="IPR023614">
    <property type="entry name" value="Porin_dom_sf"/>
</dbReference>
<keyword evidence="5" id="KW-1185">Reference proteome</keyword>
<feature type="domain" description="Outer membrane protein beta-barrel" evidence="3">
    <location>
        <begin position="8"/>
        <end position="205"/>
    </location>
</feature>
<dbReference type="Proteomes" id="UP000472676">
    <property type="component" value="Unassembled WGS sequence"/>
</dbReference>
<feature type="chain" id="PRO_5026725390" evidence="2">
    <location>
        <begin position="22"/>
        <end position="208"/>
    </location>
</feature>
<dbReference type="EMBL" id="JAAMOW010000004">
    <property type="protein sequence ID" value="NGY04777.1"/>
    <property type="molecule type" value="Genomic_DNA"/>
</dbReference>
<protein>
    <submittedName>
        <fullName evidence="4">Porin family protein</fullName>
    </submittedName>
</protein>
<evidence type="ECO:0000313" key="5">
    <source>
        <dbReference type="Proteomes" id="UP000472676"/>
    </source>
</evidence>
<evidence type="ECO:0000259" key="3">
    <source>
        <dbReference type="Pfam" id="PF13505"/>
    </source>
</evidence>
<dbReference type="AlphaFoldDB" id="A0A6M2BS06"/>
<dbReference type="SUPFAM" id="SSF56935">
    <property type="entry name" value="Porins"/>
    <property type="match status" value="1"/>
</dbReference>
<accession>A0A6M2BS06</accession>
<proteinExistence type="predicted"/>
<gene>
    <name evidence="4" type="ORF">G7Y85_08370</name>
</gene>
<dbReference type="InterPro" id="IPR027385">
    <property type="entry name" value="Beta-barrel_OMP"/>
</dbReference>
<dbReference type="RefSeq" id="WP_166254836.1">
    <property type="nucleotide sequence ID" value="NZ_JAAMOW010000004.1"/>
</dbReference>
<dbReference type="Gene3D" id="2.40.160.10">
    <property type="entry name" value="Porin"/>
    <property type="match status" value="1"/>
</dbReference>
<name>A0A6M2BS06_9GAMM</name>
<evidence type="ECO:0000256" key="1">
    <source>
        <dbReference type="ARBA" id="ARBA00022729"/>
    </source>
</evidence>
<evidence type="ECO:0000313" key="4">
    <source>
        <dbReference type="EMBL" id="NGY04777.1"/>
    </source>
</evidence>
<dbReference type="Pfam" id="PF13505">
    <property type="entry name" value="OMP_b-brl"/>
    <property type="match status" value="1"/>
</dbReference>